<sequence>MPDRAKLRELGFNTVPRWWTDKHAIRAQPLLKDGERTIWLESFSSRRKSASSKSESSKSSKLTRGPGFVTDAKESPVDPNVDALRNTGPKSVASTVSTPVATLKRRSSRTERSRMSYTSKAELSATLRPRLPCTQQAQPTVLKKAESATNTSVSAPVQDFLIDASDLEPDLSEVLPPTPSTTATTPALSPTPAPSSVSSSELSHLTTAAAKPSASPRLIFIPAGETPPCRSPSSRMGLPMSRTSPPKSIPILISTAPATGCPQQPVARFTPGQALPKPPTRAAIEAHQRTQTPPPTSPPTSTMTVDQNSPTDLLCFTPPPSSPHPAAPKAVVVVNLPPPPPSAAPQKPSTAPSAKAADTTTTTTAHVHAKKSLAITSVPPRRKGDAKPPRGALGLASSRFAGQASSPPRIPRGMPSVPSLAAVGKEGTGVMKGAVREEKEIMRAGNGVVGQGQEVPRVLKEEKEKRVPNAPAADGAGKVGHVKREKARKEKMSKGAARLRERRPGAGMLGVKGGFVGAAVGKRDSGCLGCGI</sequence>
<accession>A0ACC3DXY1</accession>
<evidence type="ECO:0000313" key="1">
    <source>
        <dbReference type="EMBL" id="KAK3081422.1"/>
    </source>
</evidence>
<keyword evidence="2" id="KW-1185">Reference proteome</keyword>
<reference evidence="1" key="1">
    <citation type="submission" date="2024-09" db="EMBL/GenBank/DDBJ databases">
        <title>Black Yeasts Isolated from many extreme environments.</title>
        <authorList>
            <person name="Coleine C."/>
            <person name="Stajich J.E."/>
            <person name="Selbmann L."/>
        </authorList>
    </citation>
    <scope>NUCLEOTIDE SEQUENCE</scope>
    <source>
        <strain evidence="1">CCFEE 5737</strain>
    </source>
</reference>
<proteinExistence type="predicted"/>
<dbReference type="Proteomes" id="UP001186974">
    <property type="component" value="Unassembled WGS sequence"/>
</dbReference>
<dbReference type="EMBL" id="JAWDJW010000168">
    <property type="protein sequence ID" value="KAK3081422.1"/>
    <property type="molecule type" value="Genomic_DNA"/>
</dbReference>
<name>A0ACC3DXY1_9PEZI</name>
<protein>
    <submittedName>
        <fullName evidence="1">Uncharacterized protein</fullName>
    </submittedName>
</protein>
<comment type="caution">
    <text evidence="1">The sequence shown here is derived from an EMBL/GenBank/DDBJ whole genome shotgun (WGS) entry which is preliminary data.</text>
</comment>
<organism evidence="1 2">
    <name type="scientific">Coniosporium uncinatum</name>
    <dbReference type="NCBI Taxonomy" id="93489"/>
    <lineage>
        <taxon>Eukaryota</taxon>
        <taxon>Fungi</taxon>
        <taxon>Dikarya</taxon>
        <taxon>Ascomycota</taxon>
        <taxon>Pezizomycotina</taxon>
        <taxon>Dothideomycetes</taxon>
        <taxon>Dothideomycetes incertae sedis</taxon>
        <taxon>Coniosporium</taxon>
    </lineage>
</organism>
<gene>
    <name evidence="1" type="ORF">LTS18_006842</name>
</gene>
<evidence type="ECO:0000313" key="2">
    <source>
        <dbReference type="Proteomes" id="UP001186974"/>
    </source>
</evidence>